<dbReference type="Pfam" id="PF23387">
    <property type="entry name" value="TPR_IFT80_172"/>
    <property type="match status" value="1"/>
</dbReference>
<dbReference type="InterPro" id="IPR001680">
    <property type="entry name" value="WD40_rpt"/>
</dbReference>
<feature type="domain" description="IFT121 second beta-propeller" evidence="13">
    <location>
        <begin position="372"/>
        <end position="724"/>
    </location>
</feature>
<dbReference type="PANTHER" id="PTHR12764:SF5">
    <property type="entry name" value="LD29485P"/>
    <property type="match status" value="1"/>
</dbReference>
<dbReference type="InterPro" id="IPR015943">
    <property type="entry name" value="WD40/YVTN_repeat-like_dom_sf"/>
</dbReference>
<feature type="repeat" description="WD" evidence="9">
    <location>
        <begin position="101"/>
        <end position="132"/>
    </location>
</feature>
<protein>
    <recommendedName>
        <fullName evidence="18">Anaphase-promoting complex subunit 4 WD40 domain-containing protein</fullName>
    </recommendedName>
</protein>
<feature type="domain" description="IFT121-like TPR repeats" evidence="15">
    <location>
        <begin position="1074"/>
        <end position="1171"/>
    </location>
</feature>
<keyword evidence="8" id="KW-0966">Cell projection</keyword>
<organism evidence="16 17">
    <name type="scientific">Polyrhizophydium stewartii</name>
    <dbReference type="NCBI Taxonomy" id="2732419"/>
    <lineage>
        <taxon>Eukaryota</taxon>
        <taxon>Fungi</taxon>
        <taxon>Fungi incertae sedis</taxon>
        <taxon>Chytridiomycota</taxon>
        <taxon>Chytridiomycota incertae sedis</taxon>
        <taxon>Chytridiomycetes</taxon>
        <taxon>Rhizophydiales</taxon>
        <taxon>Rhizophydiales incertae sedis</taxon>
        <taxon>Polyrhizophydium</taxon>
    </lineage>
</organism>
<evidence type="ECO:0000256" key="5">
    <source>
        <dbReference type="ARBA" id="ARBA00022794"/>
    </source>
</evidence>
<feature type="domain" description="IFT121/TULP4 N-terminal" evidence="14">
    <location>
        <begin position="87"/>
        <end position="367"/>
    </location>
</feature>
<name>A0ABR4N6H9_9FUNG</name>
<dbReference type="Pfam" id="PF25768">
    <property type="entry name" value="TPR_IFT121"/>
    <property type="match status" value="1"/>
</dbReference>
<dbReference type="InterPro" id="IPR036322">
    <property type="entry name" value="WD40_repeat_dom_sf"/>
</dbReference>
<keyword evidence="5" id="KW-0970">Cilium biogenesis/degradation</keyword>
<evidence type="ECO:0000256" key="3">
    <source>
        <dbReference type="ARBA" id="ARBA00022574"/>
    </source>
</evidence>
<dbReference type="Gene3D" id="1.25.40.470">
    <property type="match status" value="1"/>
</dbReference>
<dbReference type="InterPro" id="IPR056157">
    <property type="entry name" value="TPR_IFT80_172_dom"/>
</dbReference>
<feature type="domain" description="IFT121-like zinc finger" evidence="11">
    <location>
        <begin position="1203"/>
        <end position="1243"/>
    </location>
</feature>
<feature type="domain" description="IFT80/172/WDR35 TPR" evidence="12">
    <location>
        <begin position="755"/>
        <end position="845"/>
    </location>
</feature>
<evidence type="ECO:0000259" key="15">
    <source>
        <dbReference type="Pfam" id="PF25768"/>
    </source>
</evidence>
<dbReference type="InterPro" id="IPR056170">
    <property type="entry name" value="Znf_IFT121-like"/>
</dbReference>
<keyword evidence="3 9" id="KW-0853">WD repeat</keyword>
<dbReference type="Gene3D" id="2.130.10.10">
    <property type="entry name" value="YVTN repeat-like/Quinoprotein amine dehydrogenase"/>
    <property type="match status" value="1"/>
</dbReference>
<dbReference type="InterPro" id="IPR057361">
    <property type="entry name" value="TPR_WDR35"/>
</dbReference>
<gene>
    <name evidence="16" type="ORF">HK105_205403</name>
</gene>
<feature type="region of interest" description="Disordered" evidence="10">
    <location>
        <begin position="1623"/>
        <end position="1645"/>
    </location>
</feature>
<keyword evidence="17" id="KW-1185">Reference proteome</keyword>
<feature type="compositionally biased region" description="Basic and acidic residues" evidence="10">
    <location>
        <begin position="1626"/>
        <end position="1636"/>
    </location>
</feature>
<proteinExistence type="predicted"/>
<keyword evidence="2" id="KW-0963">Cytoplasm</keyword>
<dbReference type="InterPro" id="IPR039857">
    <property type="entry name" value="Ift122/121"/>
</dbReference>
<keyword evidence="7" id="KW-0206">Cytoskeleton</keyword>
<evidence type="ECO:0000259" key="13">
    <source>
        <dbReference type="Pfam" id="PF23390"/>
    </source>
</evidence>
<dbReference type="SUPFAM" id="SSF50978">
    <property type="entry name" value="WD40 repeat-like"/>
    <property type="match status" value="2"/>
</dbReference>
<evidence type="ECO:0000256" key="7">
    <source>
        <dbReference type="ARBA" id="ARBA00023212"/>
    </source>
</evidence>
<dbReference type="Pfam" id="PF25170">
    <property type="entry name" value="TPR_WDR35"/>
    <property type="match status" value="1"/>
</dbReference>
<evidence type="ECO:0000259" key="14">
    <source>
        <dbReference type="Pfam" id="PF24797"/>
    </source>
</evidence>
<evidence type="ECO:0000256" key="1">
    <source>
        <dbReference type="ARBA" id="ARBA00004120"/>
    </source>
</evidence>
<dbReference type="Proteomes" id="UP001527925">
    <property type="component" value="Unassembled WGS sequence"/>
</dbReference>
<evidence type="ECO:0000313" key="16">
    <source>
        <dbReference type="EMBL" id="KAL2915079.1"/>
    </source>
</evidence>
<evidence type="ECO:0000256" key="9">
    <source>
        <dbReference type="PROSITE-ProRule" id="PRU00221"/>
    </source>
</evidence>
<evidence type="ECO:0000313" key="17">
    <source>
        <dbReference type="Proteomes" id="UP001527925"/>
    </source>
</evidence>
<evidence type="ECO:0000256" key="10">
    <source>
        <dbReference type="SAM" id="MobiDB-lite"/>
    </source>
</evidence>
<dbReference type="Pfam" id="PF00400">
    <property type="entry name" value="WD40"/>
    <property type="match status" value="1"/>
</dbReference>
<dbReference type="InterPro" id="IPR057979">
    <property type="entry name" value="TPR_IFT121"/>
</dbReference>
<evidence type="ECO:0000259" key="11">
    <source>
        <dbReference type="Pfam" id="PF23145"/>
    </source>
</evidence>
<evidence type="ECO:0000256" key="8">
    <source>
        <dbReference type="ARBA" id="ARBA00023273"/>
    </source>
</evidence>
<dbReference type="Pfam" id="PF24797">
    <property type="entry name" value="Beta-prop_WDR35_TULP_N"/>
    <property type="match status" value="1"/>
</dbReference>
<evidence type="ECO:0000256" key="2">
    <source>
        <dbReference type="ARBA" id="ARBA00022490"/>
    </source>
</evidence>
<keyword evidence="6" id="KW-0969">Cilium</keyword>
<evidence type="ECO:0008006" key="18">
    <source>
        <dbReference type="Google" id="ProtNLM"/>
    </source>
</evidence>
<accession>A0ABR4N6H9</accession>
<dbReference type="Pfam" id="PF23145">
    <property type="entry name" value="Zf_2nd_IFT121"/>
    <property type="match status" value="1"/>
</dbReference>
<comment type="caution">
    <text evidence="16">The sequence shown here is derived from an EMBL/GenBank/DDBJ whole genome shotgun (WGS) entry which is preliminary data.</text>
</comment>
<dbReference type="PROSITE" id="PS50082">
    <property type="entry name" value="WD_REPEATS_2"/>
    <property type="match status" value="1"/>
</dbReference>
<evidence type="ECO:0000259" key="12">
    <source>
        <dbReference type="Pfam" id="PF23387"/>
    </source>
</evidence>
<sequence length="1645" mass="182639">MFIYLSKKIAIPNCANLRAVAWNNDQGWIACGGDDGLLKVLKLESAAVTSPAVNSATSAVSASSNALDAATPGAGGPGGAAKKADGATPSAPSQLSMNQTLEGHQGPVLVATWNQQHHKLTTSDGNGLIIVWILYKGMWYEEMINNRNKSVVTDMQWNKDGQKICIVYEDGAVILGSVDGNRIWGKEVKNTQLSHVQWSPDGKFLLFGTGGGDLQLFDGQGTFVSKVPNFCDPSGNVKIAALDWYNGCKGYIEPGIPCLAVCYETGKLQILRDDKDAKPVLIDTNMKSLKMKWNVNGTILAVSGLQFVKNSQGEEKETCVVQFWTPTGQFLRSLKVPGKKISSISWEHDGLRIALAVDSFIYFANIRPDYNWSFFAHDVVVFSYSKPEVAESTVVFWNTKTNDRHTRRVNVLAAPVRKLLMITSAGEHCLIISKADDDSQQCILTVYNAIGTPLETKYIEFEPKFASVSRTNVFVASSDLLLHWQFKSLANTKMSALDAIRRKDVRERAFHIDDISIIGSGDGGSAIADLRSRTDPIVCLTASETVLILARQSGALHQYIVPSVTLDNKYTIALRPQSVGLNSNSTRVSILDVGGVLRLFDLERKGNGNNIIGPAAGSMSQQVAAAANSSGSSAGAGPKVDGGCLLDFERKDVWDVRWANDNPEMFTIMEKTRMYIFRNVDPEDPLNCMGYICDFEDLQVKTILLDDVMKDPEGPIRDAVIHIETKMLRDVRTILSQNGLMDAIQFVEDRPHPRLWRIVAEAALELLDFQQAQKAFVRCQDYQGLQFIKSLQKFDDPMKQKAEIAAYCTQFEAAEKMYLEMDRKDLAIDLRIRMGDWFRVVQLIKSGGGGDDLLLEKAWNHIGDYYYDRQRWLQAITYYSQGRNQERLAECYYILEDYESLEKVASGLSENSPLLRNIAEKFVSVGLCDQAVAAYVKIGDIESAVNTCVQLNQWNTAVELAEIHHFKEIEGVLAKYASYLLAKNRKWEAVELYRKANYCQKSSRLLFELAQEAASTNQSILTVKKLYVLAALEVERYHSIAKAGKGVHHETTTAALDGLLAEDAQNIGDNKFLDNVWRGAEAYHFYILSQRQFYRGDLDAALITALHLREYEDIIDVKTIYSLIALVSFHAKKYNTCSKTFIKLEALPNATEEQVSMYEDLALSIFTKYKQLDPKGSHVTCTNCMSKIKNSDTVCPHCRINFPTCIASGRPIVESIHFMCHVCKHRAMEGEISGMSCCPLMTAPTKRRKTSKPRTAARNHARTAPPCTHLSDTVLRDKSLDMLDRICGLLHSFDLCRLLVRFGQHDQLEGRDLLTLAVALAGEGGPTGLLRIPGQLDWAQGRAIPMLFEETVRSGQLRVVQIIHQEALWASWTAETIDATACGRNTELVKWLVQTRPTSCTARAFAAAFANTDIAMLDFLRNCFPSEFAALTPETIEFARDISVLVWLKQHRPDLFTAKLLECTVEGGSVKAAIWLVNIGGIELTAATLVHTLAKNRPDVLKWMVTTKGFKVGTSAFGALYHCKNTHALEWLIHHENGSRAGVMVNKFAASGKDKLVNWMHTRFPGCVTQCTLEIAIHIRNPLLVSSLARNCLDDCGLNLLSARKLAAKTNADEKIVRALKCKPKGKTEKKSDKGSDTQPNAAIK</sequence>
<dbReference type="EMBL" id="JADGIZ020000027">
    <property type="protein sequence ID" value="KAL2915079.1"/>
    <property type="molecule type" value="Genomic_DNA"/>
</dbReference>
<evidence type="ECO:0000256" key="4">
    <source>
        <dbReference type="ARBA" id="ARBA00022737"/>
    </source>
</evidence>
<feature type="region of interest" description="Disordered" evidence="10">
    <location>
        <begin position="71"/>
        <end position="98"/>
    </location>
</feature>
<dbReference type="SMART" id="SM00320">
    <property type="entry name" value="WD40"/>
    <property type="match status" value="5"/>
</dbReference>
<comment type="subcellular location">
    <subcellularLocation>
        <location evidence="1">Cytoplasm</location>
        <location evidence="1">Cytoskeleton</location>
        <location evidence="1">Cilium basal body</location>
    </subcellularLocation>
</comment>
<keyword evidence="4" id="KW-0677">Repeat</keyword>
<dbReference type="InterPro" id="IPR056158">
    <property type="entry name" value="Beta-prop_IFT121_2nd"/>
</dbReference>
<reference evidence="16 17" key="1">
    <citation type="submission" date="2023-09" db="EMBL/GenBank/DDBJ databases">
        <title>Pangenome analysis of Batrachochytrium dendrobatidis and related Chytrids.</title>
        <authorList>
            <person name="Yacoub M.N."/>
            <person name="Stajich J.E."/>
            <person name="James T.Y."/>
        </authorList>
    </citation>
    <scope>NUCLEOTIDE SEQUENCE [LARGE SCALE GENOMIC DNA]</scope>
    <source>
        <strain evidence="16 17">JEL0888</strain>
    </source>
</reference>
<dbReference type="PANTHER" id="PTHR12764">
    <property type="entry name" value="WD REPEAT DOMAIN-RELATED"/>
    <property type="match status" value="1"/>
</dbReference>
<dbReference type="InterPro" id="IPR056159">
    <property type="entry name" value="Beta-prop_IFT121_TULP_N"/>
</dbReference>
<evidence type="ECO:0000256" key="6">
    <source>
        <dbReference type="ARBA" id="ARBA00023069"/>
    </source>
</evidence>
<dbReference type="Pfam" id="PF23390">
    <property type="entry name" value="Beta-prop_WDR35_2nd"/>
    <property type="match status" value="1"/>
</dbReference>